<proteinExistence type="predicted"/>
<accession>A0AAQ3QVG9</accession>
<dbReference type="SUPFAM" id="SSF53335">
    <property type="entry name" value="S-adenosyl-L-methionine-dependent methyltransferases"/>
    <property type="match status" value="1"/>
</dbReference>
<protein>
    <submittedName>
        <fullName evidence="1">Methionine biosynthesis protein MetW</fullName>
    </submittedName>
</protein>
<evidence type="ECO:0000313" key="1">
    <source>
        <dbReference type="EMBL" id="WOO40875.1"/>
    </source>
</evidence>
<dbReference type="Pfam" id="PF07021">
    <property type="entry name" value="MetW"/>
    <property type="match status" value="1"/>
</dbReference>
<dbReference type="CDD" id="cd02440">
    <property type="entry name" value="AdoMet_MTases"/>
    <property type="match status" value="1"/>
</dbReference>
<sequence length="201" mass="22920">MKRQAIKRETDLQIMTEWISEGSRVLDLGCGRGILLEHLNRANDCYAVGVDSSLEKILGCVKRGVPAYMGDIEEMLSVFPDGHFDWVVCSRTLQELGNPKKVILEALRVGKHFAIGFVNYGFWANRVSMAMHGHRVRNEVFPNAWQDSRPTNPLSVSDFEAFCERESLRITRRHFLSADWKTPCTVLPNLFAGYVLFEVTR</sequence>
<dbReference type="Proteomes" id="UP001304300">
    <property type="component" value="Chromosome"/>
</dbReference>
<dbReference type="KEGG" id="puo:RZN69_19805"/>
<dbReference type="InterPro" id="IPR010743">
    <property type="entry name" value="Methionine_synth_MetW"/>
</dbReference>
<dbReference type="EMBL" id="CP136920">
    <property type="protein sequence ID" value="WOO40875.1"/>
    <property type="molecule type" value="Genomic_DNA"/>
</dbReference>
<dbReference type="InterPro" id="IPR029063">
    <property type="entry name" value="SAM-dependent_MTases_sf"/>
</dbReference>
<keyword evidence="2" id="KW-1185">Reference proteome</keyword>
<organism evidence="1 2">
    <name type="scientific">Rubellicoccus peritrichatus</name>
    <dbReference type="NCBI Taxonomy" id="3080537"/>
    <lineage>
        <taxon>Bacteria</taxon>
        <taxon>Pseudomonadati</taxon>
        <taxon>Verrucomicrobiota</taxon>
        <taxon>Opitutia</taxon>
        <taxon>Puniceicoccales</taxon>
        <taxon>Cerasicoccaceae</taxon>
        <taxon>Rubellicoccus</taxon>
    </lineage>
</organism>
<dbReference type="Gene3D" id="3.40.50.150">
    <property type="entry name" value="Vaccinia Virus protein VP39"/>
    <property type="match status" value="1"/>
</dbReference>
<gene>
    <name evidence="1" type="ORF">RZN69_19805</name>
</gene>
<name>A0AAQ3QVG9_9BACT</name>
<reference evidence="1 2" key="1">
    <citation type="submission" date="2023-10" db="EMBL/GenBank/DDBJ databases">
        <title>Rubellicoccus peritrichatus gen. nov., sp. nov., isolated from an algae of coral reef tank.</title>
        <authorList>
            <person name="Luo J."/>
        </authorList>
    </citation>
    <scope>NUCLEOTIDE SEQUENCE [LARGE SCALE GENOMIC DNA]</scope>
    <source>
        <strain evidence="1 2">CR14</strain>
    </source>
</reference>
<dbReference type="RefSeq" id="WP_317833113.1">
    <property type="nucleotide sequence ID" value="NZ_CP136920.1"/>
</dbReference>
<dbReference type="AlphaFoldDB" id="A0AAQ3QVG9"/>
<evidence type="ECO:0000313" key="2">
    <source>
        <dbReference type="Proteomes" id="UP001304300"/>
    </source>
</evidence>